<feature type="region of interest" description="Disordered" evidence="1">
    <location>
        <begin position="119"/>
        <end position="160"/>
    </location>
</feature>
<proteinExistence type="predicted"/>
<accession>A0A323UV75</accession>
<dbReference type="OrthoDB" id="9180225at2"/>
<dbReference type="RefSeq" id="WP_110526906.1">
    <property type="nucleotide sequence ID" value="NZ_QKOE01000013.1"/>
</dbReference>
<organism evidence="2 3">
    <name type="scientific">Parazoarcus communis SWub3 = DSM 12120</name>
    <dbReference type="NCBI Taxonomy" id="1121029"/>
    <lineage>
        <taxon>Bacteria</taxon>
        <taxon>Pseudomonadati</taxon>
        <taxon>Pseudomonadota</taxon>
        <taxon>Betaproteobacteria</taxon>
        <taxon>Rhodocyclales</taxon>
        <taxon>Zoogloeaceae</taxon>
        <taxon>Parazoarcus</taxon>
    </lineage>
</organism>
<gene>
    <name evidence="2" type="ORF">DNK49_16515</name>
</gene>
<evidence type="ECO:0000313" key="3">
    <source>
        <dbReference type="Proteomes" id="UP000248259"/>
    </source>
</evidence>
<evidence type="ECO:0000313" key="2">
    <source>
        <dbReference type="EMBL" id="PZA15560.1"/>
    </source>
</evidence>
<protein>
    <submittedName>
        <fullName evidence="2">Uncharacterized protein</fullName>
    </submittedName>
</protein>
<name>A0A323UV75_9RHOO</name>
<dbReference type="EMBL" id="QKOE01000013">
    <property type="protein sequence ID" value="PZA15560.1"/>
    <property type="molecule type" value="Genomic_DNA"/>
</dbReference>
<comment type="caution">
    <text evidence="2">The sequence shown here is derived from an EMBL/GenBank/DDBJ whole genome shotgun (WGS) entry which is preliminary data.</text>
</comment>
<dbReference type="Proteomes" id="UP000248259">
    <property type="component" value="Unassembled WGS sequence"/>
</dbReference>
<sequence length="160" mass="17301">MYPTHDVDAQLLLATLIAAKRRPAELVELVAAAEFLGCPIKSASLWTAALKRAVSHALIIADGGGFTLTPAAQSVVAGLPKKADSEERVFLVRERLARYEPAAPCAELTLAEEQFEDALRTHASHARQGGANLLMPKPKPEESAPPRRGGRRPYTGRSRR</sequence>
<evidence type="ECO:0000256" key="1">
    <source>
        <dbReference type="SAM" id="MobiDB-lite"/>
    </source>
</evidence>
<keyword evidence="3" id="KW-1185">Reference proteome</keyword>
<reference evidence="2 3" key="1">
    <citation type="submission" date="2018-06" db="EMBL/GenBank/DDBJ databases">
        <title>Azoarcus communis strain SWub3 genome.</title>
        <authorList>
            <person name="Zorraquino Salvo V."/>
            <person name="Toubiana D."/>
            <person name="Blumwald E."/>
        </authorList>
    </citation>
    <scope>NUCLEOTIDE SEQUENCE [LARGE SCALE GENOMIC DNA]</scope>
    <source>
        <strain evidence="2 3">SWub3</strain>
    </source>
</reference>
<dbReference type="AlphaFoldDB" id="A0A323UV75"/>